<feature type="chain" id="PRO_5020788991" evidence="16">
    <location>
        <begin position="31"/>
        <end position="716"/>
    </location>
</feature>
<gene>
    <name evidence="19" type="ORF">ESB00_03230</name>
</gene>
<keyword evidence="3 14" id="KW-0813">Transport</keyword>
<dbReference type="GO" id="GO:0038023">
    <property type="term" value="F:signaling receptor activity"/>
    <property type="evidence" value="ECO:0007669"/>
    <property type="project" value="InterPro"/>
</dbReference>
<feature type="signal peptide" evidence="16">
    <location>
        <begin position="1"/>
        <end position="30"/>
    </location>
</feature>
<evidence type="ECO:0000256" key="3">
    <source>
        <dbReference type="ARBA" id="ARBA00022448"/>
    </source>
</evidence>
<comment type="similarity">
    <text evidence="2 14 15">Belongs to the TonB-dependent receptor family.</text>
</comment>
<evidence type="ECO:0000259" key="18">
    <source>
        <dbReference type="Pfam" id="PF07715"/>
    </source>
</evidence>
<dbReference type="Gene3D" id="2.170.130.10">
    <property type="entry name" value="TonB-dependent receptor, plug domain"/>
    <property type="match status" value="1"/>
</dbReference>
<keyword evidence="7 16" id="KW-0732">Signal</keyword>
<keyword evidence="6 14" id="KW-0812">Transmembrane</keyword>
<dbReference type="GO" id="GO:0015891">
    <property type="term" value="P:siderophore transport"/>
    <property type="evidence" value="ECO:0007669"/>
    <property type="project" value="InterPro"/>
</dbReference>
<evidence type="ECO:0000256" key="2">
    <source>
        <dbReference type="ARBA" id="ARBA00009810"/>
    </source>
</evidence>
<dbReference type="InterPro" id="IPR000531">
    <property type="entry name" value="Beta-barrel_TonB"/>
</dbReference>
<evidence type="ECO:0000256" key="11">
    <source>
        <dbReference type="ARBA" id="ARBA00023136"/>
    </source>
</evidence>
<dbReference type="InterPro" id="IPR010917">
    <property type="entry name" value="TonB_rcpt_CS"/>
</dbReference>
<dbReference type="Pfam" id="PF00593">
    <property type="entry name" value="TonB_dep_Rec_b-barrel"/>
    <property type="match status" value="1"/>
</dbReference>
<dbReference type="EMBL" id="SDHX01000001">
    <property type="protein sequence ID" value="RXK54923.1"/>
    <property type="molecule type" value="Genomic_DNA"/>
</dbReference>
<dbReference type="PANTHER" id="PTHR32552">
    <property type="entry name" value="FERRICHROME IRON RECEPTOR-RELATED"/>
    <property type="match status" value="1"/>
</dbReference>
<reference evidence="19 20" key="1">
    <citation type="submission" date="2019-01" db="EMBL/GenBank/DDBJ databases">
        <title>Lacunisphaera sp. strain TWA-58.</title>
        <authorList>
            <person name="Chen W.-M."/>
        </authorList>
    </citation>
    <scope>NUCLEOTIDE SEQUENCE [LARGE SCALE GENOMIC DNA]</scope>
    <source>
        <strain evidence="19 20">TWA-58</strain>
    </source>
</reference>
<dbReference type="SUPFAM" id="SSF56935">
    <property type="entry name" value="Porins"/>
    <property type="match status" value="1"/>
</dbReference>
<feature type="domain" description="TonB-dependent receptor plug" evidence="18">
    <location>
        <begin position="76"/>
        <end position="170"/>
    </location>
</feature>
<evidence type="ECO:0000313" key="19">
    <source>
        <dbReference type="EMBL" id="RXK54923.1"/>
    </source>
</evidence>
<dbReference type="GO" id="GO:0015344">
    <property type="term" value="F:siderophore uptake transmembrane transporter activity"/>
    <property type="evidence" value="ECO:0007669"/>
    <property type="project" value="TreeGrafter"/>
</dbReference>
<keyword evidence="9" id="KW-0406">Ion transport</keyword>
<dbReference type="InterPro" id="IPR010105">
    <property type="entry name" value="TonB_sidphr_rcpt"/>
</dbReference>
<evidence type="ECO:0000256" key="15">
    <source>
        <dbReference type="RuleBase" id="RU003357"/>
    </source>
</evidence>
<comment type="subcellular location">
    <subcellularLocation>
        <location evidence="1 14">Cell outer membrane</location>
        <topology evidence="1 14">Multi-pass membrane protein</topology>
    </subcellularLocation>
</comment>
<keyword evidence="11 14" id="KW-0472">Membrane</keyword>
<evidence type="ECO:0000256" key="10">
    <source>
        <dbReference type="ARBA" id="ARBA00023077"/>
    </source>
</evidence>
<keyword evidence="13 14" id="KW-0998">Cell outer membrane</keyword>
<proteinExistence type="inferred from homology"/>
<evidence type="ECO:0000256" key="7">
    <source>
        <dbReference type="ARBA" id="ARBA00022729"/>
    </source>
</evidence>
<organism evidence="19 20">
    <name type="scientific">Oleiharenicola lentus</name>
    <dbReference type="NCBI Taxonomy" id="2508720"/>
    <lineage>
        <taxon>Bacteria</taxon>
        <taxon>Pseudomonadati</taxon>
        <taxon>Verrucomicrobiota</taxon>
        <taxon>Opitutia</taxon>
        <taxon>Opitutales</taxon>
        <taxon>Opitutaceae</taxon>
        <taxon>Oleiharenicola</taxon>
    </lineage>
</organism>
<dbReference type="Gene3D" id="2.40.170.20">
    <property type="entry name" value="TonB-dependent receptor, beta-barrel domain"/>
    <property type="match status" value="1"/>
</dbReference>
<dbReference type="CDD" id="cd01347">
    <property type="entry name" value="ligand_gated_channel"/>
    <property type="match status" value="1"/>
</dbReference>
<dbReference type="InterPro" id="IPR036942">
    <property type="entry name" value="Beta-barrel_TonB_sf"/>
</dbReference>
<evidence type="ECO:0000259" key="17">
    <source>
        <dbReference type="Pfam" id="PF00593"/>
    </source>
</evidence>
<dbReference type="PANTHER" id="PTHR32552:SF68">
    <property type="entry name" value="FERRICHROME OUTER MEMBRANE TRANSPORTER_PHAGE RECEPTOR"/>
    <property type="match status" value="1"/>
</dbReference>
<evidence type="ECO:0000313" key="20">
    <source>
        <dbReference type="Proteomes" id="UP000290218"/>
    </source>
</evidence>
<keyword evidence="12 19" id="KW-0675">Receptor</keyword>
<keyword evidence="4 14" id="KW-1134">Transmembrane beta strand</keyword>
<keyword evidence="10 15" id="KW-0798">TonB box</keyword>
<evidence type="ECO:0000256" key="16">
    <source>
        <dbReference type="SAM" id="SignalP"/>
    </source>
</evidence>
<dbReference type="PROSITE" id="PS52016">
    <property type="entry name" value="TONB_DEPENDENT_REC_3"/>
    <property type="match status" value="1"/>
</dbReference>
<evidence type="ECO:0000256" key="9">
    <source>
        <dbReference type="ARBA" id="ARBA00023065"/>
    </source>
</evidence>
<accession>A0A4Q1C7M6</accession>
<dbReference type="InterPro" id="IPR037066">
    <property type="entry name" value="Plug_dom_sf"/>
</dbReference>
<dbReference type="RefSeq" id="WP_129046288.1">
    <property type="nucleotide sequence ID" value="NZ_SDHX01000001.1"/>
</dbReference>
<name>A0A4Q1C7M6_9BACT</name>
<evidence type="ECO:0000256" key="5">
    <source>
        <dbReference type="ARBA" id="ARBA00022496"/>
    </source>
</evidence>
<dbReference type="AlphaFoldDB" id="A0A4Q1C7M6"/>
<keyword evidence="5" id="KW-0410">Iron transport</keyword>
<evidence type="ECO:0000256" key="8">
    <source>
        <dbReference type="ARBA" id="ARBA00023004"/>
    </source>
</evidence>
<dbReference type="PROSITE" id="PS01156">
    <property type="entry name" value="TONB_DEPENDENT_REC_2"/>
    <property type="match status" value="1"/>
</dbReference>
<dbReference type="GO" id="GO:0009279">
    <property type="term" value="C:cell outer membrane"/>
    <property type="evidence" value="ECO:0007669"/>
    <property type="project" value="UniProtKB-SubCell"/>
</dbReference>
<dbReference type="OrthoDB" id="9760333at2"/>
<protein>
    <submittedName>
        <fullName evidence="19">TonB-dependent siderophore receptor</fullName>
    </submittedName>
</protein>
<dbReference type="NCBIfam" id="TIGR01783">
    <property type="entry name" value="TonB-siderophor"/>
    <property type="match status" value="1"/>
</dbReference>
<dbReference type="InterPro" id="IPR012910">
    <property type="entry name" value="Plug_dom"/>
</dbReference>
<evidence type="ECO:0000256" key="1">
    <source>
        <dbReference type="ARBA" id="ARBA00004571"/>
    </source>
</evidence>
<evidence type="ECO:0000256" key="14">
    <source>
        <dbReference type="PROSITE-ProRule" id="PRU01360"/>
    </source>
</evidence>
<dbReference type="Proteomes" id="UP000290218">
    <property type="component" value="Unassembled WGS sequence"/>
</dbReference>
<feature type="domain" description="TonB-dependent receptor-like beta-barrel" evidence="17">
    <location>
        <begin position="244"/>
        <end position="685"/>
    </location>
</feature>
<keyword evidence="8" id="KW-0408">Iron</keyword>
<sequence>MRSAPSQALFRKAFASTAGVVIAATGFALADHTPSYLPPANEILHLDKLEVTGSQAEDSYAIQRSITATKTDTALVDVPQSISVITRELITDQAMLSIGDVTRYVPGVGIAQGEGNRDTPVMRGNSTTADFFVDGVRDDVQYLRDLYNVDRVEVLKGPNAMIFGRGGSGGLLNRVTKQAHGRELRELTLQAGSDSHFRATLDYGSAATNAFAYRLSGLYEDSESYRDGFTLKRHGLNPTFAWSVAPATTLRFGYEYFHDERVADRGVSSFQGRPLVTDASVFFGDPAQSPVEATVNSTFAVLEHRFGRGVTLRNHTRYSVYDKFYQNIFPGAVNATATTVALSAYNQATDRENFFNQTDLEFFAETGTVKHHFLTGLEVARQETDNVRLTGYFETVSPTTTSISVALANPRTTLPVSFRPSATDANNHGVAKTFAVYAQDQVTLLPQLQAIAGLRYERFTVDFLNNRTGAALDSADEMLSPRAGLVFKPASNVSVYASYTMSFVPRAGEQLASLTATNRAFDPEEFNNKEIGVKWDLRPDLAFTAAVYRLDRTNVVITDPADSTKSLLVDGQRAEGVELGLTGRLTKNWSVSGGYAYQDGEILTTQSATVVAGRRLAQLPRHTLSLWNRYDFNRTFGLGLGAIYRDTIFASADNTVTLPSFVRLDAAVFYRLNDRFRAQLNVENILDRHYYASAHSNNNITPGSPRAFRVSLTTSF</sequence>
<dbReference type="InterPro" id="IPR039426">
    <property type="entry name" value="TonB-dep_rcpt-like"/>
</dbReference>
<evidence type="ECO:0000256" key="13">
    <source>
        <dbReference type="ARBA" id="ARBA00023237"/>
    </source>
</evidence>
<evidence type="ECO:0000256" key="12">
    <source>
        <dbReference type="ARBA" id="ARBA00023170"/>
    </source>
</evidence>
<dbReference type="Pfam" id="PF07715">
    <property type="entry name" value="Plug"/>
    <property type="match status" value="1"/>
</dbReference>
<evidence type="ECO:0000256" key="4">
    <source>
        <dbReference type="ARBA" id="ARBA00022452"/>
    </source>
</evidence>
<comment type="caution">
    <text evidence="19">The sequence shown here is derived from an EMBL/GenBank/DDBJ whole genome shotgun (WGS) entry which is preliminary data.</text>
</comment>
<evidence type="ECO:0000256" key="6">
    <source>
        <dbReference type="ARBA" id="ARBA00022692"/>
    </source>
</evidence>
<keyword evidence="20" id="KW-1185">Reference proteome</keyword>